<reference evidence="1" key="1">
    <citation type="submission" date="2013-01" db="EMBL/GenBank/DDBJ databases">
        <title>Genome assembly of Mariniradius saccharolyticus AK6.</title>
        <authorList>
            <person name="Vaidya B."/>
            <person name="Khatri I."/>
            <person name="Tanuku N.R.S."/>
            <person name="Subramanian S."/>
            <person name="Pinnaka A."/>
        </authorList>
    </citation>
    <scope>NUCLEOTIDE SEQUENCE [LARGE SCALE GENOMIC DNA]</scope>
    <source>
        <strain evidence="1">AK6</strain>
    </source>
</reference>
<dbReference type="InParanoid" id="M7X955"/>
<dbReference type="AlphaFoldDB" id="M7X955"/>
<sequence>MNKIEPVWEIKKPQVLALWDFESNMRFEITEENPIDLILSKLNDRYLKTRFTSEGLRNPYLEQEKIRGILERWSNNLPVDPPRLLWSIAIGSLKTESID</sequence>
<dbReference type="EMBL" id="AMZY02000008">
    <property type="protein sequence ID" value="EMS33915.1"/>
    <property type="molecule type" value="Genomic_DNA"/>
</dbReference>
<evidence type="ECO:0000313" key="2">
    <source>
        <dbReference type="Proteomes" id="UP000010953"/>
    </source>
</evidence>
<dbReference type="Proteomes" id="UP000010953">
    <property type="component" value="Unassembled WGS sequence"/>
</dbReference>
<proteinExistence type="predicted"/>
<comment type="caution">
    <text evidence="1">The sequence shown here is derived from an EMBL/GenBank/DDBJ whole genome shotgun (WGS) entry which is preliminary data.</text>
</comment>
<accession>M7X955</accession>
<protein>
    <submittedName>
        <fullName evidence="1">Uncharacterized protein</fullName>
    </submittedName>
</protein>
<gene>
    <name evidence="1" type="ORF">C943_04234</name>
</gene>
<organism evidence="1 2">
    <name type="scientific">Mariniradius saccharolyticus AK6</name>
    <dbReference type="NCBI Taxonomy" id="1239962"/>
    <lineage>
        <taxon>Bacteria</taxon>
        <taxon>Pseudomonadati</taxon>
        <taxon>Bacteroidota</taxon>
        <taxon>Cytophagia</taxon>
        <taxon>Cytophagales</taxon>
        <taxon>Cyclobacteriaceae</taxon>
        <taxon>Mariniradius</taxon>
    </lineage>
</organism>
<keyword evidence="2" id="KW-1185">Reference proteome</keyword>
<dbReference type="RefSeq" id="WP_008626019.1">
    <property type="nucleotide sequence ID" value="NZ_AMZY02000008.1"/>
</dbReference>
<evidence type="ECO:0000313" key="1">
    <source>
        <dbReference type="EMBL" id="EMS33915.1"/>
    </source>
</evidence>
<name>M7X955_9BACT</name>
<dbReference type="OrthoDB" id="9921722at2"/>